<dbReference type="InterPro" id="IPR039421">
    <property type="entry name" value="Type_1_exporter"/>
</dbReference>
<reference evidence="12 13" key="1">
    <citation type="submission" date="2019-01" db="EMBL/GenBank/DDBJ databases">
        <title>Fusobacterium necrophorum Isolated From the Uterus of Dairy Cows.</title>
        <authorList>
            <person name="Francis A.M."/>
        </authorList>
    </citation>
    <scope>NUCLEOTIDE SEQUENCE [LARGE SCALE GENOMIC DNA]</scope>
    <source>
        <strain evidence="12 13">KG35</strain>
    </source>
</reference>
<dbReference type="InterPro" id="IPR003439">
    <property type="entry name" value="ABC_transporter-like_ATP-bd"/>
</dbReference>
<evidence type="ECO:0000259" key="11">
    <source>
        <dbReference type="PROSITE" id="PS50929"/>
    </source>
</evidence>
<name>A0A4Q2KZG5_9FUSO</name>
<keyword evidence="3" id="KW-1003">Cell membrane</keyword>
<feature type="transmembrane region" description="Helical" evidence="9">
    <location>
        <begin position="136"/>
        <end position="159"/>
    </location>
</feature>
<dbReference type="FunFam" id="3.40.50.300:FF:000221">
    <property type="entry name" value="Multidrug ABC transporter ATP-binding protein"/>
    <property type="match status" value="1"/>
</dbReference>
<evidence type="ECO:0000256" key="6">
    <source>
        <dbReference type="ARBA" id="ARBA00022840"/>
    </source>
</evidence>
<feature type="domain" description="ABC transmembrane type-1" evidence="11">
    <location>
        <begin position="38"/>
        <end position="308"/>
    </location>
</feature>
<evidence type="ECO:0000256" key="8">
    <source>
        <dbReference type="ARBA" id="ARBA00023136"/>
    </source>
</evidence>
<comment type="caution">
    <text evidence="12">The sequence shown here is derived from an EMBL/GenBank/DDBJ whole genome shotgun (WGS) entry which is preliminary data.</text>
</comment>
<feature type="transmembrane region" description="Helical" evidence="9">
    <location>
        <begin position="279"/>
        <end position="309"/>
    </location>
</feature>
<feature type="domain" description="ABC transporter" evidence="10">
    <location>
        <begin position="338"/>
        <end position="571"/>
    </location>
</feature>
<dbReference type="GO" id="GO:0016887">
    <property type="term" value="F:ATP hydrolysis activity"/>
    <property type="evidence" value="ECO:0007669"/>
    <property type="project" value="InterPro"/>
</dbReference>
<dbReference type="PROSITE" id="PS50929">
    <property type="entry name" value="ABC_TM1F"/>
    <property type="match status" value="1"/>
</dbReference>
<evidence type="ECO:0000256" key="1">
    <source>
        <dbReference type="ARBA" id="ARBA00004651"/>
    </source>
</evidence>
<dbReference type="PROSITE" id="PS50893">
    <property type="entry name" value="ABC_TRANSPORTER_2"/>
    <property type="match status" value="1"/>
</dbReference>
<dbReference type="Pfam" id="PF00005">
    <property type="entry name" value="ABC_tran"/>
    <property type="match status" value="1"/>
</dbReference>
<dbReference type="GO" id="GO:0005524">
    <property type="term" value="F:ATP binding"/>
    <property type="evidence" value="ECO:0007669"/>
    <property type="project" value="UniProtKB-KW"/>
</dbReference>
<dbReference type="GO" id="GO:0140359">
    <property type="term" value="F:ABC-type transporter activity"/>
    <property type="evidence" value="ECO:0007669"/>
    <property type="project" value="InterPro"/>
</dbReference>
<dbReference type="InterPro" id="IPR017871">
    <property type="entry name" value="ABC_transporter-like_CS"/>
</dbReference>
<accession>A0A4Q2KZG5</accession>
<evidence type="ECO:0000313" key="12">
    <source>
        <dbReference type="EMBL" id="RXZ71114.1"/>
    </source>
</evidence>
<feature type="transmembrane region" description="Helical" evidence="9">
    <location>
        <begin position="247"/>
        <end position="273"/>
    </location>
</feature>
<dbReference type="PROSITE" id="PS00211">
    <property type="entry name" value="ABC_TRANSPORTER_1"/>
    <property type="match status" value="1"/>
</dbReference>
<dbReference type="SUPFAM" id="SSF52540">
    <property type="entry name" value="P-loop containing nucleoside triphosphate hydrolases"/>
    <property type="match status" value="1"/>
</dbReference>
<proteinExistence type="predicted"/>
<dbReference type="PANTHER" id="PTHR24221">
    <property type="entry name" value="ATP-BINDING CASSETTE SUB-FAMILY B"/>
    <property type="match status" value="1"/>
</dbReference>
<dbReference type="RefSeq" id="WP_129490413.1">
    <property type="nucleotide sequence ID" value="NZ_SBAP01000003.1"/>
</dbReference>
<evidence type="ECO:0000313" key="13">
    <source>
        <dbReference type="Proteomes" id="UP000289216"/>
    </source>
</evidence>
<evidence type="ECO:0000256" key="5">
    <source>
        <dbReference type="ARBA" id="ARBA00022741"/>
    </source>
</evidence>
<organism evidence="12 13">
    <name type="scientific">Fusobacterium necrophorum</name>
    <dbReference type="NCBI Taxonomy" id="859"/>
    <lineage>
        <taxon>Bacteria</taxon>
        <taxon>Fusobacteriati</taxon>
        <taxon>Fusobacteriota</taxon>
        <taxon>Fusobacteriia</taxon>
        <taxon>Fusobacteriales</taxon>
        <taxon>Fusobacteriaceae</taxon>
        <taxon>Fusobacterium</taxon>
    </lineage>
</organism>
<evidence type="ECO:0000256" key="4">
    <source>
        <dbReference type="ARBA" id="ARBA00022692"/>
    </source>
</evidence>
<dbReference type="CDD" id="cd07346">
    <property type="entry name" value="ABC_6TM_exporters"/>
    <property type="match status" value="1"/>
</dbReference>
<keyword evidence="6 12" id="KW-0067">ATP-binding</keyword>
<keyword evidence="8 9" id="KW-0472">Membrane</keyword>
<evidence type="ECO:0000256" key="9">
    <source>
        <dbReference type="SAM" id="Phobius"/>
    </source>
</evidence>
<dbReference type="Proteomes" id="UP000289216">
    <property type="component" value="Unassembled WGS sequence"/>
</dbReference>
<dbReference type="InterPro" id="IPR036640">
    <property type="entry name" value="ABC1_TM_sf"/>
</dbReference>
<dbReference type="SMART" id="SM00382">
    <property type="entry name" value="AAA"/>
    <property type="match status" value="1"/>
</dbReference>
<comment type="subcellular location">
    <subcellularLocation>
        <location evidence="1">Cell membrane</location>
        <topology evidence="1">Multi-pass membrane protein</topology>
    </subcellularLocation>
</comment>
<dbReference type="Gene3D" id="3.40.50.300">
    <property type="entry name" value="P-loop containing nucleotide triphosphate hydrolases"/>
    <property type="match status" value="1"/>
</dbReference>
<sequence length="574" mass="64991">MLRYFITRYAMTEIGAKNLKKSIFSHTILNITKLFPPIIAFTFLFQYLGRLEGTEDSLSLSFITYIVIIIGMLLLMYFVARWDYVRLYNNVYEETASSRIEIANRMKKLPLSYFGKRDLTDLATTMMGDITLYEEIFSHAVPHIYSTIISTTILSLMILNYNWKLGIAALWVIPVAILIFSLSKKKQRKTIDKWIKSSRLVFDDLQENIEQIEEIKSYNLEEKSIHHFFEKLNDATKIKLETEFVSGISIAFSGILLKLGIVTVAIVGANMMIVGEINILVYIVFLIITSSIYLPIENILGFMALITLLDGVIARMKEIKTMPIQEGKTEMKLKNYDIEFKDVYFTYDEYSVINGVSFTAKQGEVTALIGPSGSGKTTLTKLATRFWDINRGQILLGGEDISKVDPETLLKNFSIVFQDVVLFNASIKDNIGIGKKGASEEEIRKAAHIARCDEFIEKMPEGINTIIGENGERLSGGERQRLSIARAILKDAPIILMDEATASLDVENESLIQEALSELIKNKTVIVIAHRMRTIRNADKIVLLHQGKIEALGTDEDLRKNSKLYQDMIAKSMS</sequence>
<dbReference type="AlphaFoldDB" id="A0A4Q2KZG5"/>
<evidence type="ECO:0000256" key="3">
    <source>
        <dbReference type="ARBA" id="ARBA00022475"/>
    </source>
</evidence>
<keyword evidence="7 9" id="KW-1133">Transmembrane helix</keyword>
<keyword evidence="5" id="KW-0547">Nucleotide-binding</keyword>
<gene>
    <name evidence="12" type="ORF">EPT53_01310</name>
</gene>
<evidence type="ECO:0000259" key="10">
    <source>
        <dbReference type="PROSITE" id="PS50893"/>
    </source>
</evidence>
<protein>
    <submittedName>
        <fullName evidence="12">ABC transporter ATP-binding protein</fullName>
    </submittedName>
</protein>
<feature type="transmembrane region" description="Helical" evidence="9">
    <location>
        <begin position="27"/>
        <end position="48"/>
    </location>
</feature>
<keyword evidence="4 9" id="KW-0812">Transmembrane</keyword>
<dbReference type="SUPFAM" id="SSF90123">
    <property type="entry name" value="ABC transporter transmembrane region"/>
    <property type="match status" value="1"/>
</dbReference>
<dbReference type="InterPro" id="IPR003593">
    <property type="entry name" value="AAA+_ATPase"/>
</dbReference>
<dbReference type="InterPro" id="IPR027417">
    <property type="entry name" value="P-loop_NTPase"/>
</dbReference>
<dbReference type="EMBL" id="SBAP01000003">
    <property type="protein sequence ID" value="RXZ71114.1"/>
    <property type="molecule type" value="Genomic_DNA"/>
</dbReference>
<dbReference type="InterPro" id="IPR011527">
    <property type="entry name" value="ABC1_TM_dom"/>
</dbReference>
<feature type="transmembrane region" description="Helical" evidence="9">
    <location>
        <begin position="60"/>
        <end position="80"/>
    </location>
</feature>
<dbReference type="Pfam" id="PF00664">
    <property type="entry name" value="ABC_membrane"/>
    <property type="match status" value="1"/>
</dbReference>
<evidence type="ECO:0000256" key="2">
    <source>
        <dbReference type="ARBA" id="ARBA00022448"/>
    </source>
</evidence>
<dbReference type="GO" id="GO:0005886">
    <property type="term" value="C:plasma membrane"/>
    <property type="evidence" value="ECO:0007669"/>
    <property type="project" value="UniProtKB-SubCell"/>
</dbReference>
<dbReference type="Gene3D" id="1.20.1560.10">
    <property type="entry name" value="ABC transporter type 1, transmembrane domain"/>
    <property type="match status" value="1"/>
</dbReference>
<dbReference type="PANTHER" id="PTHR24221:SF397">
    <property type="entry name" value="ABC TRANSPORTER, ATP-BINDING TRANSMEMBRANE PROTEIN"/>
    <property type="match status" value="1"/>
</dbReference>
<dbReference type="GO" id="GO:0034040">
    <property type="term" value="F:ATPase-coupled lipid transmembrane transporter activity"/>
    <property type="evidence" value="ECO:0007669"/>
    <property type="project" value="TreeGrafter"/>
</dbReference>
<feature type="transmembrane region" description="Helical" evidence="9">
    <location>
        <begin position="165"/>
        <end position="183"/>
    </location>
</feature>
<evidence type="ECO:0000256" key="7">
    <source>
        <dbReference type="ARBA" id="ARBA00022989"/>
    </source>
</evidence>
<keyword evidence="2" id="KW-0813">Transport</keyword>